<dbReference type="RefSeq" id="WP_344596064.1">
    <property type="nucleotide sequence ID" value="NZ_BAAARW010000035.1"/>
</dbReference>
<evidence type="ECO:0000256" key="3">
    <source>
        <dbReference type="ARBA" id="ARBA00022475"/>
    </source>
</evidence>
<dbReference type="Proteomes" id="UP001501231">
    <property type="component" value="Unassembled WGS sequence"/>
</dbReference>
<dbReference type="EMBL" id="BAAARW010000035">
    <property type="protein sequence ID" value="GAA2448855.1"/>
    <property type="molecule type" value="Genomic_DNA"/>
</dbReference>
<evidence type="ECO:0000256" key="9">
    <source>
        <dbReference type="SAM" id="Phobius"/>
    </source>
</evidence>
<keyword evidence="2" id="KW-0813">Transport</keyword>
<evidence type="ECO:0000259" key="10">
    <source>
        <dbReference type="Pfam" id="PF04290"/>
    </source>
</evidence>
<comment type="similarity">
    <text evidence="8">Belongs to the TRAP transporter small permease family.</text>
</comment>
<proteinExistence type="inferred from homology"/>
<organism evidence="11 12">
    <name type="scientific">Actinomadura vinacea</name>
    <dbReference type="NCBI Taxonomy" id="115336"/>
    <lineage>
        <taxon>Bacteria</taxon>
        <taxon>Bacillati</taxon>
        <taxon>Actinomycetota</taxon>
        <taxon>Actinomycetes</taxon>
        <taxon>Streptosporangiales</taxon>
        <taxon>Thermomonosporaceae</taxon>
        <taxon>Actinomadura</taxon>
    </lineage>
</organism>
<feature type="transmembrane region" description="Helical" evidence="9">
    <location>
        <begin position="21"/>
        <end position="44"/>
    </location>
</feature>
<evidence type="ECO:0000256" key="5">
    <source>
        <dbReference type="ARBA" id="ARBA00022692"/>
    </source>
</evidence>
<keyword evidence="5 9" id="KW-0812">Transmembrane</keyword>
<evidence type="ECO:0000256" key="7">
    <source>
        <dbReference type="ARBA" id="ARBA00023136"/>
    </source>
</evidence>
<sequence length="181" mass="19153">MSAPESPNAGRRRGFELLIEVPAVAVTFLMMLHVTINALLRTFADAPISHTVEIGQYWYLPIIAFLGFIAAQHRGQHVAADLVFERLPAAAKPYVLAGLMAVCAVLAAGFCWFGLGEALHAFDIRKTAGISSLTAWPAYFVAPLAFGALTVQFVIAAVRAARGRGADAGADAEARAEGSLS</sequence>
<evidence type="ECO:0000256" key="2">
    <source>
        <dbReference type="ARBA" id="ARBA00022448"/>
    </source>
</evidence>
<dbReference type="InterPro" id="IPR055348">
    <property type="entry name" value="DctQ"/>
</dbReference>
<reference evidence="12" key="1">
    <citation type="journal article" date="2019" name="Int. J. Syst. Evol. Microbiol.">
        <title>The Global Catalogue of Microorganisms (GCM) 10K type strain sequencing project: providing services to taxonomists for standard genome sequencing and annotation.</title>
        <authorList>
            <consortium name="The Broad Institute Genomics Platform"/>
            <consortium name="The Broad Institute Genome Sequencing Center for Infectious Disease"/>
            <person name="Wu L."/>
            <person name="Ma J."/>
        </authorList>
    </citation>
    <scope>NUCLEOTIDE SEQUENCE [LARGE SCALE GENOMIC DNA]</scope>
    <source>
        <strain evidence="12">JCM 3325</strain>
    </source>
</reference>
<feature type="transmembrane region" description="Helical" evidence="9">
    <location>
        <begin position="56"/>
        <end position="73"/>
    </location>
</feature>
<keyword evidence="12" id="KW-1185">Reference proteome</keyword>
<keyword evidence="4" id="KW-0997">Cell inner membrane</keyword>
<evidence type="ECO:0000256" key="8">
    <source>
        <dbReference type="ARBA" id="ARBA00038436"/>
    </source>
</evidence>
<evidence type="ECO:0000313" key="11">
    <source>
        <dbReference type="EMBL" id="GAA2448855.1"/>
    </source>
</evidence>
<dbReference type="Pfam" id="PF04290">
    <property type="entry name" value="DctQ"/>
    <property type="match status" value="1"/>
</dbReference>
<evidence type="ECO:0000256" key="1">
    <source>
        <dbReference type="ARBA" id="ARBA00004429"/>
    </source>
</evidence>
<protein>
    <recommendedName>
        <fullName evidence="10">Tripartite ATP-independent periplasmic transporters DctQ component domain-containing protein</fullName>
    </recommendedName>
</protein>
<gene>
    <name evidence="11" type="ORF">GCM10010191_77910</name>
</gene>
<feature type="transmembrane region" description="Helical" evidence="9">
    <location>
        <begin position="135"/>
        <end position="158"/>
    </location>
</feature>
<comment type="subcellular location">
    <subcellularLocation>
        <location evidence="1">Cell inner membrane</location>
        <topology evidence="1">Multi-pass membrane protein</topology>
    </subcellularLocation>
</comment>
<dbReference type="InterPro" id="IPR007387">
    <property type="entry name" value="TRAP_DctQ"/>
</dbReference>
<dbReference type="PANTHER" id="PTHR35011">
    <property type="entry name" value="2,3-DIKETO-L-GULONATE TRAP TRANSPORTER SMALL PERMEASE PROTEIN YIAM"/>
    <property type="match status" value="1"/>
</dbReference>
<keyword evidence="3" id="KW-1003">Cell membrane</keyword>
<evidence type="ECO:0000256" key="6">
    <source>
        <dbReference type="ARBA" id="ARBA00022989"/>
    </source>
</evidence>
<evidence type="ECO:0000313" key="12">
    <source>
        <dbReference type="Proteomes" id="UP001501231"/>
    </source>
</evidence>
<accession>A0ABP5XFN6</accession>
<feature type="transmembrane region" description="Helical" evidence="9">
    <location>
        <begin position="94"/>
        <end position="115"/>
    </location>
</feature>
<name>A0ABP5XFN6_9ACTN</name>
<comment type="caution">
    <text evidence="11">The sequence shown here is derived from an EMBL/GenBank/DDBJ whole genome shotgun (WGS) entry which is preliminary data.</text>
</comment>
<keyword evidence="6 9" id="KW-1133">Transmembrane helix</keyword>
<keyword evidence="7 9" id="KW-0472">Membrane</keyword>
<feature type="domain" description="Tripartite ATP-independent periplasmic transporters DctQ component" evidence="10">
    <location>
        <begin position="30"/>
        <end position="162"/>
    </location>
</feature>
<evidence type="ECO:0000256" key="4">
    <source>
        <dbReference type="ARBA" id="ARBA00022519"/>
    </source>
</evidence>
<dbReference type="PANTHER" id="PTHR35011:SF10">
    <property type="entry name" value="TRAP TRANSPORTER SMALL PERMEASE PROTEIN"/>
    <property type="match status" value="1"/>
</dbReference>